<sequence>MGAPGHSQRARCAHGRCRRRAARPAGAAPPRGCLRMSRRNSTALITGATGQDGVYLVQLLRAEGVRVVGTHRPGSPAAHAMSPYLGGVTLVPLDLRDHRGFTDLVRDLRPDEVYNLAAFSSVGASWDDPETAMELNARAPAAMLKALELLPATRFLQAGSAEETGPAATSPYALGKAQAREAVVLARDQGRYCVDAVLHMHESPLRRPTFVVRKITRAAVEIALGLRDRLALGRVDIRRDWGAAADHVRAMPLMLRADQAADHVVATGAVHSLRDVVDMAFEAAGVGNPWDRIDINAARARPMDARELVGDPRPIREALGWQAITTLERTIAHMVEVDRRRLQSGVEEDQTYLALSSSGRTAMQ</sequence>
<accession>A0A417XSM9</accession>
<comment type="cofactor">
    <cofactor evidence="1">
        <name>NADP(+)</name>
        <dbReference type="ChEBI" id="CHEBI:58349"/>
    </cofactor>
</comment>
<evidence type="ECO:0000313" key="7">
    <source>
        <dbReference type="Proteomes" id="UP000283644"/>
    </source>
</evidence>
<dbReference type="Proteomes" id="UP000283644">
    <property type="component" value="Unassembled WGS sequence"/>
</dbReference>
<name>A0A417XSM9_9ACTN</name>
<dbReference type="InterPro" id="IPR016040">
    <property type="entry name" value="NAD(P)-bd_dom"/>
</dbReference>
<dbReference type="Pfam" id="PF16363">
    <property type="entry name" value="GDP_Man_Dehyd"/>
    <property type="match status" value="1"/>
</dbReference>
<dbReference type="GO" id="GO:0042351">
    <property type="term" value="P:'de novo' GDP-L-fucose biosynthetic process"/>
    <property type="evidence" value="ECO:0007669"/>
    <property type="project" value="TreeGrafter"/>
</dbReference>
<protein>
    <recommendedName>
        <fullName evidence="3">GDP-mannose 4,6-dehydratase</fullName>
        <ecNumber evidence="3">4.2.1.47</ecNumber>
    </recommendedName>
</protein>
<organism evidence="6 7">
    <name type="scientific">Nocardioides immobilis</name>
    <dbReference type="NCBI Taxonomy" id="2049295"/>
    <lineage>
        <taxon>Bacteria</taxon>
        <taxon>Bacillati</taxon>
        <taxon>Actinomycetota</taxon>
        <taxon>Actinomycetes</taxon>
        <taxon>Propionibacteriales</taxon>
        <taxon>Nocardioidaceae</taxon>
        <taxon>Nocardioides</taxon>
    </lineage>
</organism>
<dbReference type="GO" id="GO:0008446">
    <property type="term" value="F:GDP-mannose 4,6-dehydratase activity"/>
    <property type="evidence" value="ECO:0007669"/>
    <property type="project" value="UniProtKB-EC"/>
</dbReference>
<dbReference type="EC" id="4.2.1.47" evidence="3"/>
<comment type="similarity">
    <text evidence="2">Belongs to the NAD(P)-dependent epimerase/dehydratase family. GDP-mannose 4,6-dehydratase subfamily.</text>
</comment>
<dbReference type="PANTHER" id="PTHR43715:SF1">
    <property type="entry name" value="GDP-MANNOSE 4,6 DEHYDRATASE"/>
    <property type="match status" value="1"/>
</dbReference>
<dbReference type="EMBL" id="QXGH01000045">
    <property type="protein sequence ID" value="RHW23494.1"/>
    <property type="molecule type" value="Genomic_DNA"/>
</dbReference>
<dbReference type="OrthoDB" id="9779041at2"/>
<dbReference type="PANTHER" id="PTHR43715">
    <property type="entry name" value="GDP-MANNOSE 4,6-DEHYDRATASE"/>
    <property type="match status" value="1"/>
</dbReference>
<keyword evidence="7" id="KW-1185">Reference proteome</keyword>
<reference evidence="6 7" key="1">
    <citation type="submission" date="2018-09" db="EMBL/GenBank/DDBJ databases">
        <title>Genome sequencing of Nocardioides immobilis CCTCC AB 2017083 for comparison to Nocardioides silvaticus.</title>
        <authorList>
            <person name="Li C."/>
            <person name="Wang G."/>
        </authorList>
    </citation>
    <scope>NUCLEOTIDE SEQUENCE [LARGE SCALE GENOMIC DNA]</scope>
    <source>
        <strain evidence="6 7">CCTCC AB 2017083</strain>
    </source>
</reference>
<proteinExistence type="inferred from homology"/>
<gene>
    <name evidence="6" type="ORF">D0Z08_29200</name>
</gene>
<dbReference type="InterPro" id="IPR006368">
    <property type="entry name" value="GDP_Man_deHydtase"/>
</dbReference>
<dbReference type="SUPFAM" id="SSF51735">
    <property type="entry name" value="NAD(P)-binding Rossmann-fold domains"/>
    <property type="match status" value="1"/>
</dbReference>
<dbReference type="AlphaFoldDB" id="A0A417XSM9"/>
<comment type="caution">
    <text evidence="6">The sequence shown here is derived from an EMBL/GenBank/DDBJ whole genome shotgun (WGS) entry which is preliminary data.</text>
</comment>
<dbReference type="Gene3D" id="3.40.50.720">
    <property type="entry name" value="NAD(P)-binding Rossmann-like Domain"/>
    <property type="match status" value="1"/>
</dbReference>
<evidence type="ECO:0000256" key="2">
    <source>
        <dbReference type="ARBA" id="ARBA00009263"/>
    </source>
</evidence>
<feature type="domain" description="NAD(P)-binding" evidence="5">
    <location>
        <begin position="44"/>
        <end position="334"/>
    </location>
</feature>
<evidence type="ECO:0000256" key="4">
    <source>
        <dbReference type="ARBA" id="ARBA00023239"/>
    </source>
</evidence>
<evidence type="ECO:0000256" key="3">
    <source>
        <dbReference type="ARBA" id="ARBA00011989"/>
    </source>
</evidence>
<evidence type="ECO:0000256" key="1">
    <source>
        <dbReference type="ARBA" id="ARBA00001937"/>
    </source>
</evidence>
<dbReference type="InterPro" id="IPR036291">
    <property type="entry name" value="NAD(P)-bd_dom_sf"/>
</dbReference>
<keyword evidence="4" id="KW-0456">Lyase</keyword>
<evidence type="ECO:0000313" key="6">
    <source>
        <dbReference type="EMBL" id="RHW23494.1"/>
    </source>
</evidence>
<dbReference type="Gene3D" id="3.90.25.10">
    <property type="entry name" value="UDP-galactose 4-epimerase, domain 1"/>
    <property type="match status" value="1"/>
</dbReference>
<evidence type="ECO:0000259" key="5">
    <source>
        <dbReference type="Pfam" id="PF16363"/>
    </source>
</evidence>